<keyword evidence="1" id="KW-0732">Signal</keyword>
<dbReference type="VEuPathDB" id="FungiDB:CC77DRAFT_1078179"/>
<dbReference type="RefSeq" id="XP_018382157.1">
    <property type="nucleotide sequence ID" value="XM_018529273.1"/>
</dbReference>
<evidence type="ECO:0000313" key="3">
    <source>
        <dbReference type="Proteomes" id="UP000077248"/>
    </source>
</evidence>
<protein>
    <submittedName>
        <fullName evidence="2">Uncharacterized protein</fullName>
    </submittedName>
</protein>
<dbReference type="EMBL" id="KV441489">
    <property type="protein sequence ID" value="OAG16736.1"/>
    <property type="molecule type" value="Genomic_DNA"/>
</dbReference>
<evidence type="ECO:0000256" key="1">
    <source>
        <dbReference type="SAM" id="SignalP"/>
    </source>
</evidence>
<name>A0A177DB76_ALTAL</name>
<proteinExistence type="predicted"/>
<accession>A0A177DB76</accession>
<organism evidence="2 3">
    <name type="scientific">Alternaria alternata</name>
    <name type="common">Alternaria rot fungus</name>
    <name type="synonym">Torula alternata</name>
    <dbReference type="NCBI Taxonomy" id="5599"/>
    <lineage>
        <taxon>Eukaryota</taxon>
        <taxon>Fungi</taxon>
        <taxon>Dikarya</taxon>
        <taxon>Ascomycota</taxon>
        <taxon>Pezizomycotina</taxon>
        <taxon>Dothideomycetes</taxon>
        <taxon>Pleosporomycetidae</taxon>
        <taxon>Pleosporales</taxon>
        <taxon>Pleosporineae</taxon>
        <taxon>Pleosporaceae</taxon>
        <taxon>Alternaria</taxon>
        <taxon>Alternaria sect. Alternaria</taxon>
        <taxon>Alternaria alternata complex</taxon>
    </lineage>
</organism>
<evidence type="ECO:0000313" key="2">
    <source>
        <dbReference type="EMBL" id="OAG16736.1"/>
    </source>
</evidence>
<dbReference type="KEGG" id="aalt:CC77DRAFT_1078179"/>
<sequence length="321" mass="35363">MKSFTLVSFAAGLGLVNCQAVLCNGAFRPSYEDCDETVKFFNLEGSTHITHTNGELNPAPSCYHWWWDGGNCLISHCFQESGTDDPNNPRTITDGQVHQLYTSVRDRCMPFLSGGKFTGALEFLEVTNDEGGDGPPTKRAMKRAEFPGLNVETFANGMNSGHSSLEDYLEWRNDTMSGSDTAGIAKRQSEDDSWDVSFTALNVRNPDVFTLGLRLDSKVGYSYEVSESQTYSVTTSVSMGGAIEAFSASVGVEVSQSETFTVTEGITFDVDCPKQGQITFWPLYNYYEVKGHPSEKEYEIWLPVLTPDRKINGEIAVSCLG</sequence>
<keyword evidence="3" id="KW-1185">Reference proteome</keyword>
<dbReference type="AlphaFoldDB" id="A0A177DB76"/>
<gene>
    <name evidence="2" type="ORF">CC77DRAFT_1078179</name>
</gene>
<dbReference type="Proteomes" id="UP000077248">
    <property type="component" value="Unassembled WGS sequence"/>
</dbReference>
<dbReference type="GeneID" id="29114867"/>
<feature type="signal peptide" evidence="1">
    <location>
        <begin position="1"/>
        <end position="20"/>
    </location>
</feature>
<feature type="chain" id="PRO_5008059214" evidence="1">
    <location>
        <begin position="21"/>
        <end position="321"/>
    </location>
</feature>
<reference evidence="2 3" key="1">
    <citation type="submission" date="2016-05" db="EMBL/GenBank/DDBJ databases">
        <title>Comparative analysis of secretome profiles of manganese(II)-oxidizing ascomycete fungi.</title>
        <authorList>
            <consortium name="DOE Joint Genome Institute"/>
            <person name="Zeiner C.A."/>
            <person name="Purvine S.O."/>
            <person name="Zink E.M."/>
            <person name="Wu S."/>
            <person name="Pasa-Tolic L."/>
            <person name="Chaput D.L."/>
            <person name="Haridas S."/>
            <person name="Grigoriev I.V."/>
            <person name="Santelli C.M."/>
            <person name="Hansel C.M."/>
        </authorList>
    </citation>
    <scope>NUCLEOTIDE SEQUENCE [LARGE SCALE GENOMIC DNA]</scope>
    <source>
        <strain evidence="2 3">SRC1lrK2f</strain>
    </source>
</reference>